<evidence type="ECO:0000313" key="3">
    <source>
        <dbReference type="EMBL" id="KKH17138.1"/>
    </source>
</evidence>
<protein>
    <submittedName>
        <fullName evidence="2">Uncharacterized protein</fullName>
    </submittedName>
</protein>
<keyword evidence="1" id="KW-0472">Membrane</keyword>
<organism evidence="2 7">
    <name type="scientific">Methanosarcina mazei</name>
    <name type="common">Methanosarcina frisia</name>
    <dbReference type="NCBI Taxonomy" id="2209"/>
    <lineage>
        <taxon>Archaea</taxon>
        <taxon>Methanobacteriati</taxon>
        <taxon>Methanobacteriota</taxon>
        <taxon>Stenosarchaea group</taxon>
        <taxon>Methanomicrobia</taxon>
        <taxon>Methanosarcinales</taxon>
        <taxon>Methanosarcinaceae</taxon>
        <taxon>Methanosarcina</taxon>
    </lineage>
</organism>
<keyword evidence="1" id="KW-1133">Transmembrane helix</keyword>
<keyword evidence="1" id="KW-0812">Transmembrane</keyword>
<accession>A0A0F8KPX1</accession>
<dbReference type="Proteomes" id="UP000033987">
    <property type="component" value="Unassembled WGS sequence"/>
</dbReference>
<evidence type="ECO:0000313" key="6">
    <source>
        <dbReference type="Proteomes" id="UP000034064"/>
    </source>
</evidence>
<dbReference type="AlphaFoldDB" id="A0A0F8KPX1"/>
<name>A0A0F8KPX1_METMZ</name>
<comment type="caution">
    <text evidence="2">The sequence shown here is derived from an EMBL/GenBank/DDBJ whole genome shotgun (WGS) entry which is preliminary data.</text>
</comment>
<dbReference type="EMBL" id="JJQA01000061">
    <property type="protein sequence ID" value="KKH17339.1"/>
    <property type="molecule type" value="Genomic_DNA"/>
</dbReference>
<evidence type="ECO:0000313" key="7">
    <source>
        <dbReference type="Proteomes" id="UP000034733"/>
    </source>
</evidence>
<feature type="transmembrane region" description="Helical" evidence="1">
    <location>
        <begin position="37"/>
        <end position="55"/>
    </location>
</feature>
<dbReference type="EMBL" id="JJQB01000137">
    <property type="protein sequence ID" value="KKH15822.1"/>
    <property type="molecule type" value="Genomic_DNA"/>
</dbReference>
<sequence>MSNEEGFIVFLGAAFLIGNWLEEHPGVLDAIYFIKDHFLLILACVGLVAISIMYIKNRIERY</sequence>
<dbReference type="Proteomes" id="UP000034064">
    <property type="component" value="Unassembled WGS sequence"/>
</dbReference>
<proteinExistence type="predicted"/>
<gene>
    <name evidence="4" type="ORF">DU44_12720</name>
    <name evidence="2" type="ORF">DU48_11905</name>
    <name evidence="3" type="ORF">DU65_12975</name>
</gene>
<evidence type="ECO:0000256" key="1">
    <source>
        <dbReference type="SAM" id="Phobius"/>
    </source>
</evidence>
<evidence type="ECO:0000313" key="5">
    <source>
        <dbReference type="Proteomes" id="UP000033987"/>
    </source>
</evidence>
<dbReference type="Proteomes" id="UP000034733">
    <property type="component" value="Unassembled WGS sequence"/>
</dbReference>
<evidence type="ECO:0000313" key="4">
    <source>
        <dbReference type="EMBL" id="KKH17339.1"/>
    </source>
</evidence>
<evidence type="ECO:0000313" key="2">
    <source>
        <dbReference type="EMBL" id="KKH15822.1"/>
    </source>
</evidence>
<dbReference type="RefSeq" id="WP_048044870.1">
    <property type="nucleotide sequence ID" value="NZ_JJQA01000061.1"/>
</dbReference>
<reference evidence="5 6" key="1">
    <citation type="journal article" date="2015" name="ISME J.">
        <title>Genomic and phenotypic differentiation among Methanosarcina mazei populations from Columbia River sediment.</title>
        <authorList>
            <person name="Youngblut N.D."/>
            <person name="Wirth J.S."/>
            <person name="Henriksen J.R."/>
            <person name="Smith M."/>
            <person name="Simon H."/>
            <person name="Metcalf W.W."/>
            <person name="Whitaker R.J."/>
        </authorList>
    </citation>
    <scope>NUCLEOTIDE SEQUENCE [LARGE SCALE GENOMIC DNA]</scope>
    <source>
        <strain evidence="4 6">1.F.A.1A.3</strain>
        <strain evidence="2 7">1.F.A.1B.3</strain>
        <strain evidence="3 5">1.F.A.1B.4</strain>
    </source>
</reference>
<dbReference type="PATRIC" id="fig|2209.48.peg.2738"/>
<dbReference type="EMBL" id="JJQC01000147">
    <property type="protein sequence ID" value="KKH17138.1"/>
    <property type="molecule type" value="Genomic_DNA"/>
</dbReference>